<dbReference type="InterPro" id="IPR037518">
    <property type="entry name" value="MPN"/>
</dbReference>
<dbReference type="PANTHER" id="PTHR30471:SF3">
    <property type="entry name" value="UPF0758 PROTEIN YEES-RELATED"/>
    <property type="match status" value="1"/>
</dbReference>
<evidence type="ECO:0000256" key="4">
    <source>
        <dbReference type="ARBA" id="ARBA00022833"/>
    </source>
</evidence>
<dbReference type="InterPro" id="IPR001405">
    <property type="entry name" value="UPF0758"/>
</dbReference>
<dbReference type="GO" id="GO:0046872">
    <property type="term" value="F:metal ion binding"/>
    <property type="evidence" value="ECO:0007669"/>
    <property type="project" value="UniProtKB-KW"/>
</dbReference>
<evidence type="ECO:0000256" key="2">
    <source>
        <dbReference type="ARBA" id="ARBA00022723"/>
    </source>
</evidence>
<evidence type="ECO:0000256" key="6">
    <source>
        <dbReference type="RuleBase" id="RU003797"/>
    </source>
</evidence>
<keyword evidence="1" id="KW-0645">Protease</keyword>
<dbReference type="InterPro" id="IPR020891">
    <property type="entry name" value="UPF0758_CS"/>
</dbReference>
<keyword evidence="4" id="KW-0862">Zinc</keyword>
<accession>A0A2V1GSE6</accession>
<dbReference type="InterPro" id="IPR010994">
    <property type="entry name" value="RuvA_2-like"/>
</dbReference>
<gene>
    <name evidence="9" type="ORF">DC094_14490</name>
</gene>
<keyword evidence="5" id="KW-0482">Metalloprotease</keyword>
<dbReference type="PROSITE" id="PS50249">
    <property type="entry name" value="MPN"/>
    <property type="match status" value="1"/>
</dbReference>
<dbReference type="NCBIfam" id="TIGR00608">
    <property type="entry name" value="radc"/>
    <property type="match status" value="1"/>
</dbReference>
<name>A0A2V1GSE6_9GAMM</name>
<comment type="caution">
    <text evidence="9">The sequence shown here is derived from an EMBL/GenBank/DDBJ whole genome shotgun (WGS) entry which is preliminary data.</text>
</comment>
<dbReference type="OrthoDB" id="9804482at2"/>
<evidence type="ECO:0000313" key="10">
    <source>
        <dbReference type="Proteomes" id="UP000244906"/>
    </source>
</evidence>
<protein>
    <recommendedName>
        <fullName evidence="8">MPN domain-containing protein</fullName>
    </recommendedName>
</protein>
<dbReference type="InterPro" id="IPR025657">
    <property type="entry name" value="RadC_JAB"/>
</dbReference>
<evidence type="ECO:0000256" key="5">
    <source>
        <dbReference type="ARBA" id="ARBA00023049"/>
    </source>
</evidence>
<dbReference type="EMBL" id="QDDL01000006">
    <property type="protein sequence ID" value="PVZ67643.1"/>
    <property type="molecule type" value="Genomic_DNA"/>
</dbReference>
<dbReference type="Pfam" id="PF04002">
    <property type="entry name" value="RadC"/>
    <property type="match status" value="1"/>
</dbReference>
<dbReference type="GO" id="GO:0006508">
    <property type="term" value="P:proteolysis"/>
    <property type="evidence" value="ECO:0007669"/>
    <property type="project" value="UniProtKB-KW"/>
</dbReference>
<proteinExistence type="inferred from homology"/>
<dbReference type="NCBIfam" id="NF000642">
    <property type="entry name" value="PRK00024.1"/>
    <property type="match status" value="1"/>
</dbReference>
<evidence type="ECO:0000256" key="1">
    <source>
        <dbReference type="ARBA" id="ARBA00022670"/>
    </source>
</evidence>
<evidence type="ECO:0000256" key="3">
    <source>
        <dbReference type="ARBA" id="ARBA00022801"/>
    </source>
</evidence>
<dbReference type="CDD" id="cd08071">
    <property type="entry name" value="MPN_DUF2466"/>
    <property type="match status" value="1"/>
</dbReference>
<evidence type="ECO:0000259" key="8">
    <source>
        <dbReference type="PROSITE" id="PS50249"/>
    </source>
</evidence>
<dbReference type="InterPro" id="IPR046778">
    <property type="entry name" value="UPF0758_N"/>
</dbReference>
<dbReference type="RefSeq" id="WP_116687838.1">
    <property type="nucleotide sequence ID" value="NZ_CAWNYD010000006.1"/>
</dbReference>
<dbReference type="Pfam" id="PF20582">
    <property type="entry name" value="UPF0758_N"/>
    <property type="match status" value="1"/>
</dbReference>
<dbReference type="Proteomes" id="UP000244906">
    <property type="component" value="Unassembled WGS sequence"/>
</dbReference>
<evidence type="ECO:0000313" key="9">
    <source>
        <dbReference type="EMBL" id="PVZ67643.1"/>
    </source>
</evidence>
<dbReference type="GO" id="GO:0008237">
    <property type="term" value="F:metallopeptidase activity"/>
    <property type="evidence" value="ECO:0007669"/>
    <property type="project" value="UniProtKB-KW"/>
</dbReference>
<dbReference type="PANTHER" id="PTHR30471">
    <property type="entry name" value="DNA REPAIR PROTEIN RADC"/>
    <property type="match status" value="1"/>
</dbReference>
<feature type="domain" description="MPN" evidence="8">
    <location>
        <begin position="102"/>
        <end position="224"/>
    </location>
</feature>
<reference evidence="9 10" key="1">
    <citation type="submission" date="2018-04" db="EMBL/GenBank/DDBJ databases">
        <title>Thalassorhabdus spongiae gen. nov., sp. nov., isolated from a marine sponge in South-West Iceland.</title>
        <authorList>
            <person name="Knobloch S."/>
            <person name="Daussin A."/>
            <person name="Johannsson R."/>
            <person name="Marteinsson V.T."/>
        </authorList>
    </citation>
    <scope>NUCLEOTIDE SEQUENCE [LARGE SCALE GENOMIC DNA]</scope>
    <source>
        <strain evidence="9 10">Hp12</strain>
    </source>
</reference>
<dbReference type="SUPFAM" id="SSF102712">
    <property type="entry name" value="JAB1/MPN domain"/>
    <property type="match status" value="1"/>
</dbReference>
<evidence type="ECO:0000256" key="7">
    <source>
        <dbReference type="SAM" id="MobiDB-lite"/>
    </source>
</evidence>
<dbReference type="Gene3D" id="3.40.140.10">
    <property type="entry name" value="Cytidine Deaminase, domain 2"/>
    <property type="match status" value="1"/>
</dbReference>
<dbReference type="SUPFAM" id="SSF47781">
    <property type="entry name" value="RuvA domain 2-like"/>
    <property type="match status" value="1"/>
</dbReference>
<comment type="similarity">
    <text evidence="6">Belongs to the UPF0758 family.</text>
</comment>
<keyword evidence="3" id="KW-0378">Hydrolase</keyword>
<dbReference type="AlphaFoldDB" id="A0A2V1GSE6"/>
<keyword evidence="10" id="KW-1185">Reference proteome</keyword>
<feature type="region of interest" description="Disordered" evidence="7">
    <location>
        <begin position="1"/>
        <end position="21"/>
    </location>
</feature>
<organism evidence="9 10">
    <name type="scientific">Pelagibaculum spongiae</name>
    <dbReference type="NCBI Taxonomy" id="2080658"/>
    <lineage>
        <taxon>Bacteria</taxon>
        <taxon>Pseudomonadati</taxon>
        <taxon>Pseudomonadota</taxon>
        <taxon>Gammaproteobacteria</taxon>
        <taxon>Oceanospirillales</taxon>
        <taxon>Pelagibaculum</taxon>
    </lineage>
</organism>
<sequence>MSIKQWPDQQRPREKLLHQGPSSLSDSELVAIFLRIGRPGVSAVEMAQQLINHFDGLRGLLEADQTTFCDMPGLGPAKYAQLQAVMEMARRHLADQLTKDTVLENPQAVKDFLFAKLRHKKHEVFAALLLDQQHRLIIFHEVSQGSIASASVYPRQLVQLAMHYNAAAMIVAHNHPSGVAEPSSADRAVTSRIDQALQLIEVRLLDHLVIGDGQAVSFAERGWL</sequence>
<keyword evidence="2" id="KW-0479">Metal-binding</keyword>
<dbReference type="PROSITE" id="PS01302">
    <property type="entry name" value="UPF0758"/>
    <property type="match status" value="1"/>
</dbReference>